<keyword evidence="2" id="KW-1185">Reference proteome</keyword>
<accession>A0A316EBC8</accession>
<sequence>MWVDRADWNCCGEPFRIGSQVTWELRRDIDVRWLMEALGSDTAVSVDAFQYHHGDTDVASEQTSGTVARIRAVHWRSAPQTGTVPGSGVLTELNEADRGAPDRGDLTFEGFLVTLKQ</sequence>
<dbReference type="AlphaFoldDB" id="A0A316EBC8"/>
<dbReference type="EMBL" id="QGGR01000052">
    <property type="protein sequence ID" value="PWK27735.1"/>
    <property type="molecule type" value="Genomic_DNA"/>
</dbReference>
<dbReference type="Proteomes" id="UP000245697">
    <property type="component" value="Unassembled WGS sequence"/>
</dbReference>
<dbReference type="Pfam" id="PF20218">
    <property type="entry name" value="DUF6578"/>
    <property type="match status" value="1"/>
</dbReference>
<reference evidence="1 2" key="1">
    <citation type="submission" date="2018-05" db="EMBL/GenBank/DDBJ databases">
        <title>Genomic Encyclopedia of Archaeal and Bacterial Type Strains, Phase II (KMG-II): from individual species to whole genera.</title>
        <authorList>
            <person name="Goeker M."/>
        </authorList>
    </citation>
    <scope>NUCLEOTIDE SEQUENCE [LARGE SCALE GENOMIC DNA]</scope>
    <source>
        <strain evidence="1 2">DSM 45184</strain>
    </source>
</reference>
<protein>
    <submittedName>
        <fullName evidence="1">Uncharacterized protein</fullName>
    </submittedName>
</protein>
<evidence type="ECO:0000313" key="1">
    <source>
        <dbReference type="EMBL" id="PWK27735.1"/>
    </source>
</evidence>
<name>A0A316EBC8_9ACTN</name>
<gene>
    <name evidence="1" type="ORF">BC793_15210</name>
</gene>
<evidence type="ECO:0000313" key="2">
    <source>
        <dbReference type="Proteomes" id="UP000245697"/>
    </source>
</evidence>
<proteinExistence type="predicted"/>
<organism evidence="1 2">
    <name type="scientific">Actinoplanes xinjiangensis</name>
    <dbReference type="NCBI Taxonomy" id="512350"/>
    <lineage>
        <taxon>Bacteria</taxon>
        <taxon>Bacillati</taxon>
        <taxon>Actinomycetota</taxon>
        <taxon>Actinomycetes</taxon>
        <taxon>Micromonosporales</taxon>
        <taxon>Micromonosporaceae</taxon>
        <taxon>Actinoplanes</taxon>
    </lineage>
</organism>
<dbReference type="InterPro" id="IPR046485">
    <property type="entry name" value="DUF6578"/>
</dbReference>
<comment type="caution">
    <text evidence="1">The sequence shown here is derived from an EMBL/GenBank/DDBJ whole genome shotgun (WGS) entry which is preliminary data.</text>
</comment>